<gene>
    <name evidence="1" type="ORF">GSLYS_00020659001</name>
</gene>
<dbReference type="InterPro" id="IPR013083">
    <property type="entry name" value="Znf_RING/FYVE/PHD"/>
</dbReference>
<dbReference type="PANTHER" id="PTHR13063">
    <property type="entry name" value="ENOS INTERACTING PROTEIN"/>
    <property type="match status" value="1"/>
</dbReference>
<comment type="caution">
    <text evidence="1">The sequence shown here is derived from an EMBL/GenBank/DDBJ whole genome shotgun (WGS) entry which is preliminary data.</text>
</comment>
<sequence>EAKTRSGGLTDDKKLPSFWIPALTPQAEATQLKKPDEKVRCPMSGKPLRFKDLHPVKFTPINDRDQKTSLIAKTNRYVCAVTNDILGNSVPCAVLKPSGAVVTMECVEKIIRKDMMDPISGKK</sequence>
<dbReference type="InterPro" id="IPR016818">
    <property type="entry name" value="NOSIP"/>
</dbReference>
<dbReference type="Proteomes" id="UP001497497">
    <property type="component" value="Unassembled WGS sequence"/>
</dbReference>
<dbReference type="AlphaFoldDB" id="A0AAV2INH6"/>
<feature type="non-terminal residue" evidence="1">
    <location>
        <position position="1"/>
    </location>
</feature>
<evidence type="ECO:0000313" key="2">
    <source>
        <dbReference type="Proteomes" id="UP001497497"/>
    </source>
</evidence>
<evidence type="ECO:0000313" key="1">
    <source>
        <dbReference type="EMBL" id="CAL1547334.1"/>
    </source>
</evidence>
<name>A0AAV2INH6_LYMST</name>
<reference evidence="1 2" key="1">
    <citation type="submission" date="2024-04" db="EMBL/GenBank/DDBJ databases">
        <authorList>
            <consortium name="Genoscope - CEA"/>
            <person name="William W."/>
        </authorList>
    </citation>
    <scope>NUCLEOTIDE SEQUENCE [LARGE SCALE GENOMIC DNA]</scope>
</reference>
<accession>A0AAV2INH6</accession>
<proteinExistence type="predicted"/>
<dbReference type="GO" id="GO:0061630">
    <property type="term" value="F:ubiquitin protein ligase activity"/>
    <property type="evidence" value="ECO:0007669"/>
    <property type="project" value="InterPro"/>
</dbReference>
<keyword evidence="2" id="KW-1185">Reference proteome</keyword>
<protein>
    <recommendedName>
        <fullName evidence="3">Nitric oxide synthase-interacting protein</fullName>
    </recommendedName>
</protein>
<dbReference type="GO" id="GO:0005634">
    <property type="term" value="C:nucleus"/>
    <property type="evidence" value="ECO:0007669"/>
    <property type="project" value="TreeGrafter"/>
</dbReference>
<dbReference type="EMBL" id="CAXITT010000949">
    <property type="protein sequence ID" value="CAL1547334.1"/>
    <property type="molecule type" value="Genomic_DNA"/>
</dbReference>
<dbReference type="PANTHER" id="PTHR13063:SF10">
    <property type="entry name" value="NITRIC OXIDE SYNTHASE-INTERACTING PROTEIN"/>
    <property type="match status" value="1"/>
</dbReference>
<evidence type="ECO:0008006" key="3">
    <source>
        <dbReference type="Google" id="ProtNLM"/>
    </source>
</evidence>
<feature type="non-terminal residue" evidence="1">
    <location>
        <position position="123"/>
    </location>
</feature>
<dbReference type="Gene3D" id="3.30.40.10">
    <property type="entry name" value="Zinc/RING finger domain, C3HC4 (zinc finger)"/>
    <property type="match status" value="1"/>
</dbReference>
<organism evidence="1 2">
    <name type="scientific">Lymnaea stagnalis</name>
    <name type="common">Great pond snail</name>
    <name type="synonym">Helix stagnalis</name>
    <dbReference type="NCBI Taxonomy" id="6523"/>
    <lineage>
        <taxon>Eukaryota</taxon>
        <taxon>Metazoa</taxon>
        <taxon>Spiralia</taxon>
        <taxon>Lophotrochozoa</taxon>
        <taxon>Mollusca</taxon>
        <taxon>Gastropoda</taxon>
        <taxon>Heterobranchia</taxon>
        <taxon>Euthyneura</taxon>
        <taxon>Panpulmonata</taxon>
        <taxon>Hygrophila</taxon>
        <taxon>Lymnaeoidea</taxon>
        <taxon>Lymnaeidae</taxon>
        <taxon>Lymnaea</taxon>
    </lineage>
</organism>